<gene>
    <name evidence="2" type="ORF">MNBD_GAMMA12-1806</name>
</gene>
<dbReference type="AlphaFoldDB" id="A0A3B0Y967"/>
<dbReference type="EMBL" id="UOFL01000033">
    <property type="protein sequence ID" value="VAW71872.1"/>
    <property type="molecule type" value="Genomic_DNA"/>
</dbReference>
<evidence type="ECO:0000313" key="2">
    <source>
        <dbReference type="EMBL" id="VAW71872.1"/>
    </source>
</evidence>
<feature type="region of interest" description="Disordered" evidence="1">
    <location>
        <begin position="179"/>
        <end position="211"/>
    </location>
</feature>
<sequence>MTDNMTNMISIDDVLYQFSLEQEAPSAELLEEFTQRYPEYAEALTDFAIKWAADTMAIPDPIANESESTNDVSVSIAMSRFLNKTHELKSLKDTKTSSQASIVRNPFSALEKDEFRNLVQRLNVTRLFLSKIRDRIIEVSTVRPGFFDLLAKESGESFEIIKAHFAADAELHPDMKFKAKSKPSVKSKQSYEEALDTSGLSSDQKSILRNI</sequence>
<feature type="compositionally biased region" description="Polar residues" evidence="1">
    <location>
        <begin position="198"/>
        <end position="211"/>
    </location>
</feature>
<evidence type="ECO:0000256" key="1">
    <source>
        <dbReference type="SAM" id="MobiDB-lite"/>
    </source>
</evidence>
<organism evidence="2">
    <name type="scientific">hydrothermal vent metagenome</name>
    <dbReference type="NCBI Taxonomy" id="652676"/>
    <lineage>
        <taxon>unclassified sequences</taxon>
        <taxon>metagenomes</taxon>
        <taxon>ecological metagenomes</taxon>
    </lineage>
</organism>
<reference evidence="2" key="1">
    <citation type="submission" date="2018-06" db="EMBL/GenBank/DDBJ databases">
        <authorList>
            <person name="Zhirakovskaya E."/>
        </authorList>
    </citation>
    <scope>NUCLEOTIDE SEQUENCE</scope>
</reference>
<accession>A0A3B0Y967</accession>
<proteinExistence type="predicted"/>
<name>A0A3B0Y967_9ZZZZ</name>
<protein>
    <submittedName>
        <fullName evidence="2">Uncharacterized protein</fullName>
    </submittedName>
</protein>